<organism evidence="1">
    <name type="scientific">bioreactor metagenome</name>
    <dbReference type="NCBI Taxonomy" id="1076179"/>
    <lineage>
        <taxon>unclassified sequences</taxon>
        <taxon>metagenomes</taxon>
        <taxon>ecological metagenomes</taxon>
    </lineage>
</organism>
<protein>
    <submittedName>
        <fullName evidence="1">Uncharacterized protein</fullName>
    </submittedName>
</protein>
<gene>
    <name evidence="1" type="ORF">SDC9_161222</name>
</gene>
<reference evidence="1" key="1">
    <citation type="submission" date="2019-08" db="EMBL/GenBank/DDBJ databases">
        <authorList>
            <person name="Kucharzyk K."/>
            <person name="Murdoch R.W."/>
            <person name="Higgins S."/>
            <person name="Loffler F."/>
        </authorList>
    </citation>
    <scope>NUCLEOTIDE SEQUENCE</scope>
</reference>
<proteinExistence type="predicted"/>
<dbReference type="EMBL" id="VSSQ01060451">
    <property type="protein sequence ID" value="MPN13896.1"/>
    <property type="molecule type" value="Genomic_DNA"/>
</dbReference>
<accession>A0A645FJR3</accession>
<sequence>MNSIVVIVFLVVMSMVKRKEISVEVIYPIKEEELKELEYKKAKIIFSILREKYGDEILKEYIINIKN</sequence>
<dbReference type="AlphaFoldDB" id="A0A645FJR3"/>
<comment type="caution">
    <text evidence="1">The sequence shown here is derived from an EMBL/GenBank/DDBJ whole genome shotgun (WGS) entry which is preliminary data.</text>
</comment>
<evidence type="ECO:0000313" key="1">
    <source>
        <dbReference type="EMBL" id="MPN13896.1"/>
    </source>
</evidence>
<name>A0A645FJR3_9ZZZZ</name>